<dbReference type="EMBL" id="LAZR01022391">
    <property type="protein sequence ID" value="KKL82015.1"/>
    <property type="molecule type" value="Genomic_DNA"/>
</dbReference>
<dbReference type="AlphaFoldDB" id="A0A0F9HJY8"/>
<dbReference type="Pfam" id="PF12773">
    <property type="entry name" value="DZR"/>
    <property type="match status" value="1"/>
</dbReference>
<proteinExistence type="predicted"/>
<gene>
    <name evidence="2" type="ORF">LCGC14_1988990</name>
</gene>
<dbReference type="InterPro" id="IPR025874">
    <property type="entry name" value="DZR"/>
</dbReference>
<name>A0A0F9HJY8_9ZZZZ</name>
<protein>
    <recommendedName>
        <fullName evidence="1">DZANK-type domain-containing protein</fullName>
    </recommendedName>
</protein>
<organism evidence="2">
    <name type="scientific">marine sediment metagenome</name>
    <dbReference type="NCBI Taxonomy" id="412755"/>
    <lineage>
        <taxon>unclassified sequences</taxon>
        <taxon>metagenomes</taxon>
        <taxon>ecological metagenomes</taxon>
    </lineage>
</organism>
<accession>A0A0F9HJY8</accession>
<feature type="domain" description="DZANK-type" evidence="1">
    <location>
        <begin position="12"/>
        <end position="55"/>
    </location>
</feature>
<comment type="caution">
    <text evidence="2">The sequence shown here is derived from an EMBL/GenBank/DDBJ whole genome shotgun (WGS) entry which is preliminary data.</text>
</comment>
<reference evidence="2" key="1">
    <citation type="journal article" date="2015" name="Nature">
        <title>Complex archaea that bridge the gap between prokaryotes and eukaryotes.</title>
        <authorList>
            <person name="Spang A."/>
            <person name="Saw J.H."/>
            <person name="Jorgensen S.L."/>
            <person name="Zaremba-Niedzwiedzka K."/>
            <person name="Martijn J."/>
            <person name="Lind A.E."/>
            <person name="van Eijk R."/>
            <person name="Schleper C."/>
            <person name="Guy L."/>
            <person name="Ettema T.J."/>
        </authorList>
    </citation>
    <scope>NUCLEOTIDE SEQUENCE</scope>
</reference>
<evidence type="ECO:0000259" key="1">
    <source>
        <dbReference type="Pfam" id="PF12773"/>
    </source>
</evidence>
<sequence length="110" mass="12762">MSQYFWLEEKMCPRCNAPISIYGEFCRNCGLKLLFKCISCGKYIRTDTQFCDNCNIELKHVEEEREVFPYNILEKGSPLPEIPEFCSNCGTKLNNPGIIKFCEECGEKIK</sequence>
<evidence type="ECO:0000313" key="2">
    <source>
        <dbReference type="EMBL" id="KKL82015.1"/>
    </source>
</evidence>